<comment type="caution">
    <text evidence="4">The sequence shown here is derived from an EMBL/GenBank/DDBJ whole genome shotgun (WGS) entry which is preliminary data.</text>
</comment>
<feature type="domain" description="Orc1-like AAA ATPase" evidence="3">
    <location>
        <begin position="45"/>
        <end position="287"/>
    </location>
</feature>
<evidence type="ECO:0000259" key="2">
    <source>
        <dbReference type="Pfam" id="PF01935"/>
    </source>
</evidence>
<evidence type="ECO:0000313" key="4">
    <source>
        <dbReference type="EMBL" id="EYF00114.1"/>
    </source>
</evidence>
<keyword evidence="4" id="KW-0675">Receptor</keyword>
<dbReference type="Pfam" id="PF01935">
    <property type="entry name" value="DUF87"/>
    <property type="match status" value="1"/>
</dbReference>
<dbReference type="STRING" id="1192034.CAP_1353"/>
<evidence type="ECO:0000256" key="1">
    <source>
        <dbReference type="SAM" id="MobiDB-lite"/>
    </source>
</evidence>
<dbReference type="InterPro" id="IPR041664">
    <property type="entry name" value="AAA_16"/>
</dbReference>
<dbReference type="PROSITE" id="PS00675">
    <property type="entry name" value="SIGMA54_INTERACT_1"/>
    <property type="match status" value="1"/>
</dbReference>
<dbReference type="SUPFAM" id="SSF52540">
    <property type="entry name" value="P-loop containing nucleoside triphosphate hydrolases"/>
    <property type="match status" value="2"/>
</dbReference>
<proteinExistence type="predicted"/>
<feature type="domain" description="Helicase HerA central" evidence="2">
    <location>
        <begin position="688"/>
        <end position="883"/>
    </location>
</feature>
<dbReference type="InterPro" id="IPR025662">
    <property type="entry name" value="Sigma_54_int_dom_ATP-bd_1"/>
</dbReference>
<feature type="region of interest" description="Disordered" evidence="1">
    <location>
        <begin position="395"/>
        <end position="427"/>
    </location>
</feature>
<dbReference type="eggNOG" id="COG0433">
    <property type="taxonomic scope" value="Bacteria"/>
</dbReference>
<organism evidence="4 5">
    <name type="scientific">Chondromyces apiculatus DSM 436</name>
    <dbReference type="NCBI Taxonomy" id="1192034"/>
    <lineage>
        <taxon>Bacteria</taxon>
        <taxon>Pseudomonadati</taxon>
        <taxon>Myxococcota</taxon>
        <taxon>Polyangia</taxon>
        <taxon>Polyangiales</taxon>
        <taxon>Polyangiaceae</taxon>
        <taxon>Chondromyces</taxon>
    </lineage>
</organism>
<dbReference type="OrthoDB" id="9758751at2"/>
<accession>A0A017ST40</accession>
<gene>
    <name evidence="4" type="ORF">CAP_1353</name>
</gene>
<name>A0A017ST40_9BACT</name>
<evidence type="ECO:0000259" key="3">
    <source>
        <dbReference type="Pfam" id="PF13191"/>
    </source>
</evidence>
<feature type="compositionally biased region" description="Gly residues" evidence="1">
    <location>
        <begin position="1091"/>
        <end position="1102"/>
    </location>
</feature>
<dbReference type="PANTHER" id="PTHR30121">
    <property type="entry name" value="UNCHARACTERIZED PROTEIN YJGR-RELATED"/>
    <property type="match status" value="1"/>
</dbReference>
<protein>
    <submittedName>
        <fullName evidence="4">TonB-dependent receptor</fullName>
    </submittedName>
</protein>
<dbReference type="EMBL" id="ASRX01000132">
    <property type="protein sequence ID" value="EYF00114.1"/>
    <property type="molecule type" value="Genomic_DNA"/>
</dbReference>
<dbReference type="InterPro" id="IPR027417">
    <property type="entry name" value="P-loop_NTPase"/>
</dbReference>
<dbReference type="AlphaFoldDB" id="A0A017ST40"/>
<sequence length="1119" mass="124102">MVERDALLDVFLSNTKKEIFHSIEHRHQIWRENPFDVESVHKEAREEFQHLLTQATTPPGLEAGRILLLLGESGSGKTHLVRAFRNHVHRDGLGFVGYMHMTTAVSYPRYLLNNLIDSLDQPYYEPLGTKSGLHHLSSAVAARCGNGQAIADLQDREDLSQDDVVSLVEQAADSLFAQPRYEDLDLDLVRALLYLQRQNSTLKKRVVKYLRCEELSPQDRKVLGEITSKRVDEDAQKLVEHLGRLMWALDSRALVLCVDQFEDAYQSDQAETLFRRAMASLCSVADQVPSSVIVIACLEDYYEALRNRLTRSTLDRLENDPAPVHLRSARTAKEVEMIIRQRLGHLYETSGLRLPNGATDTIYPIPPRLVRQLVGMRARSVLDECRNYRDECIEAGQVVEPPGDSSPRPTPPPPPEERSAKESKEKLEQEWNDFLAENQEEPPEDEEEFAELFGWAIEACADELETGCRFKVKVEGRMIEVRIEVPVAGGGFRPVEEIVVAVCNRAPQGGGLRVQLEETVAVAGKKRIPAMIRCIEFPSNPKTQVVQVLGGILKAGGRKAVVEDSDWRTIAAFRKFRDKSERRAQFLAWLMEENHLSRLRPLIDVLDLDRLERFEEPAPRPAPATRPPTVERAVQRDAPVISMFQEPDTMLSGVSPFRAKQAPGSPESPPRVEAGAITLGVSGEIVSHPVEIDPAVLTAHAAFLGSTGSGKTTLALNVIEQLLLQGVPAVLVDRKGDLCAYAREAPWNQVHPDPVLEARRRALRERLDVAVFTPGHPEGRQLALSLMPKGVGKLKDLERDQAAKYAAEALGDMLGYKQTRKDKSLRAILVQAFQIYAEHGSADQLDLETLIGFIDEEDPTLVAALGRLDTRLLINLVQDLEVFKLGSEELLSSDGDKLDAELLLGLGAHARPGKTRLSIISTKFLGDNAKILFWVSQLLLTLTRWVTRAPSPRLQAVAMFDEADVYLPAQSQPATKGPMENLLRRARSGGLGMLLATQSPGDLDYKCRDNIRSWFVGRVAQNVALEKMKPLFAEARVNVAGKIPGQSTGEFHLLQDGKVTAFKAHQALLRTEQVPEHEVLRLAASRKQAAGGAGGSGPGGERAGTTPTSSRRRADPKAR</sequence>
<dbReference type="InterPro" id="IPR051162">
    <property type="entry name" value="T4SS_component"/>
</dbReference>
<dbReference type="RefSeq" id="WP_052376912.1">
    <property type="nucleotide sequence ID" value="NZ_ASRX01000132.1"/>
</dbReference>
<dbReference type="InterPro" id="IPR002789">
    <property type="entry name" value="HerA_central"/>
</dbReference>
<dbReference type="Proteomes" id="UP000019678">
    <property type="component" value="Unassembled WGS sequence"/>
</dbReference>
<keyword evidence="5" id="KW-1185">Reference proteome</keyword>
<feature type="region of interest" description="Disordered" evidence="1">
    <location>
        <begin position="1083"/>
        <end position="1119"/>
    </location>
</feature>
<dbReference type="PANTHER" id="PTHR30121:SF6">
    <property type="entry name" value="SLR6007 PROTEIN"/>
    <property type="match status" value="1"/>
</dbReference>
<dbReference type="Pfam" id="PF13191">
    <property type="entry name" value="AAA_16"/>
    <property type="match status" value="1"/>
</dbReference>
<dbReference type="Gene3D" id="3.40.50.300">
    <property type="entry name" value="P-loop containing nucleotide triphosphate hydrolases"/>
    <property type="match status" value="3"/>
</dbReference>
<evidence type="ECO:0000313" key="5">
    <source>
        <dbReference type="Proteomes" id="UP000019678"/>
    </source>
</evidence>
<reference evidence="4 5" key="1">
    <citation type="submission" date="2013-05" db="EMBL/GenBank/DDBJ databases">
        <title>Genome assembly of Chondromyces apiculatus DSM 436.</title>
        <authorList>
            <person name="Sharma G."/>
            <person name="Khatri I."/>
            <person name="Kaur C."/>
            <person name="Mayilraj S."/>
            <person name="Subramanian S."/>
        </authorList>
    </citation>
    <scope>NUCLEOTIDE SEQUENCE [LARGE SCALE GENOMIC DNA]</scope>
    <source>
        <strain evidence="4 5">DSM 436</strain>
    </source>
</reference>
<feature type="compositionally biased region" description="Basic and acidic residues" evidence="1">
    <location>
        <begin position="415"/>
        <end position="427"/>
    </location>
</feature>